<gene>
    <name evidence="1" type="ORF">M9Y10_035398</name>
</gene>
<sequence>MWNSSRYGDSGLNPIIPIPELNDKRMNKDKIKKEYKGAIDGLVTNCISAIHNNDQQFIEQIYNNIASTLIQVVAKFRQANPNIDLRALFIYEKNVHQQRMAVGQALSDEE</sequence>
<evidence type="ECO:0000313" key="1">
    <source>
        <dbReference type="EMBL" id="KAK8890617.1"/>
    </source>
</evidence>
<organism evidence="1 2">
    <name type="scientific">Tritrichomonas musculus</name>
    <dbReference type="NCBI Taxonomy" id="1915356"/>
    <lineage>
        <taxon>Eukaryota</taxon>
        <taxon>Metamonada</taxon>
        <taxon>Parabasalia</taxon>
        <taxon>Tritrichomonadida</taxon>
        <taxon>Tritrichomonadidae</taxon>
        <taxon>Tritrichomonas</taxon>
    </lineage>
</organism>
<comment type="caution">
    <text evidence="1">The sequence shown here is derived from an EMBL/GenBank/DDBJ whole genome shotgun (WGS) entry which is preliminary data.</text>
</comment>
<dbReference type="EMBL" id="JAPFFF010000005">
    <property type="protein sequence ID" value="KAK8890617.1"/>
    <property type="molecule type" value="Genomic_DNA"/>
</dbReference>
<protein>
    <submittedName>
        <fullName evidence="1">Uncharacterized protein</fullName>
    </submittedName>
</protein>
<name>A0ABR2KHM5_9EUKA</name>
<proteinExistence type="predicted"/>
<accession>A0ABR2KHM5</accession>
<keyword evidence="2" id="KW-1185">Reference proteome</keyword>
<reference evidence="1 2" key="1">
    <citation type="submission" date="2024-04" db="EMBL/GenBank/DDBJ databases">
        <title>Tritrichomonas musculus Genome.</title>
        <authorList>
            <person name="Alves-Ferreira E."/>
            <person name="Grigg M."/>
            <person name="Lorenzi H."/>
            <person name="Galac M."/>
        </authorList>
    </citation>
    <scope>NUCLEOTIDE SEQUENCE [LARGE SCALE GENOMIC DNA]</scope>
    <source>
        <strain evidence="1 2">EAF2021</strain>
    </source>
</reference>
<evidence type="ECO:0000313" key="2">
    <source>
        <dbReference type="Proteomes" id="UP001470230"/>
    </source>
</evidence>
<dbReference type="Proteomes" id="UP001470230">
    <property type="component" value="Unassembled WGS sequence"/>
</dbReference>